<dbReference type="AlphaFoldDB" id="A0A415C311"/>
<dbReference type="RefSeq" id="WP_117828015.1">
    <property type="nucleotide sequence ID" value="NZ_JAQECX010000005.1"/>
</dbReference>
<sequence length="297" mass="34150">MSYRDPWREAIRDAEQLLHLGLSPEKVAERTRLPQSVVDGIALPILRQVAEYKAVREAELAVERERRKALKEKYPCLMCGRGYGIADGGILTAFLNRAVQPADSTAVPESSPFFRPWWAHCSNRRCIARLMFPRDTEEDALAAFVLGEWVRPHPFRGVEDGSEWVWTRAGLRNKVIRLLADHTPEQVEQLGFNPPAVERLANQLALRHMELDPEKAFDTTLMCPRCGGRGQFRKAVNPHTHRKTAADCWWRVGCPRCGARTVNSFPTREQAQSAFEENDLLREPEKIERLKNKWRFR</sequence>
<accession>A0A415C311</accession>
<organism evidence="1 2">
    <name type="scientific">Bifidobacterium bifidum</name>
    <dbReference type="NCBI Taxonomy" id="1681"/>
    <lineage>
        <taxon>Bacteria</taxon>
        <taxon>Bacillati</taxon>
        <taxon>Actinomycetota</taxon>
        <taxon>Actinomycetes</taxon>
        <taxon>Bifidobacteriales</taxon>
        <taxon>Bifidobacteriaceae</taxon>
        <taxon>Bifidobacterium</taxon>
    </lineage>
</organism>
<comment type="caution">
    <text evidence="1">The sequence shown here is derived from an EMBL/GenBank/DDBJ whole genome shotgun (WGS) entry which is preliminary data.</text>
</comment>
<dbReference type="Proteomes" id="UP000283727">
    <property type="component" value="Unassembled WGS sequence"/>
</dbReference>
<reference evidence="1 2" key="1">
    <citation type="submission" date="2018-08" db="EMBL/GenBank/DDBJ databases">
        <title>A genome reference for cultivated species of the human gut microbiota.</title>
        <authorList>
            <person name="Zou Y."/>
            <person name="Xue W."/>
            <person name="Luo G."/>
        </authorList>
    </citation>
    <scope>NUCLEOTIDE SEQUENCE [LARGE SCALE GENOMIC DNA]</scope>
    <source>
        <strain evidence="1 2">AM12-10</strain>
    </source>
</reference>
<proteinExistence type="predicted"/>
<gene>
    <name evidence="1" type="ORF">DW137_09545</name>
</gene>
<name>A0A415C311_BIFBI</name>
<evidence type="ECO:0000313" key="2">
    <source>
        <dbReference type="Proteomes" id="UP000283727"/>
    </source>
</evidence>
<evidence type="ECO:0000313" key="1">
    <source>
        <dbReference type="EMBL" id="RHJ22061.1"/>
    </source>
</evidence>
<dbReference type="EMBL" id="QRLR01000006">
    <property type="protein sequence ID" value="RHJ22061.1"/>
    <property type="molecule type" value="Genomic_DNA"/>
</dbReference>
<protein>
    <submittedName>
        <fullName evidence="1">Uncharacterized protein</fullName>
    </submittedName>
</protein>